<evidence type="ECO:0000256" key="2">
    <source>
        <dbReference type="ARBA" id="ARBA00023239"/>
    </source>
</evidence>
<evidence type="ECO:0000259" key="4">
    <source>
        <dbReference type="PROSITE" id="PS51149"/>
    </source>
</evidence>
<reference evidence="6 7" key="1">
    <citation type="submission" date="2019-09" db="EMBL/GenBank/DDBJ databases">
        <authorList>
            <person name="Valk L.C."/>
        </authorList>
    </citation>
    <scope>NUCLEOTIDE SEQUENCE [LARGE SCALE GENOMIC DNA]</scope>
    <source>
        <strain evidence="6">GalUA</strain>
    </source>
</reference>
<dbReference type="PROSITE" id="PS51554">
    <property type="entry name" value="PFL"/>
    <property type="match status" value="1"/>
</dbReference>
<dbReference type="CDD" id="cd01677">
    <property type="entry name" value="PFL2_DhaB_BssA"/>
    <property type="match status" value="1"/>
</dbReference>
<proteinExistence type="predicted"/>
<dbReference type="InterPro" id="IPR051215">
    <property type="entry name" value="GRE"/>
</dbReference>
<dbReference type="PROSITE" id="PS51149">
    <property type="entry name" value="GLY_RADICAL_2"/>
    <property type="match status" value="1"/>
</dbReference>
<organism evidence="6 7">
    <name type="scientific">Candidatus Galacturonatibacter soehngenii</name>
    <dbReference type="NCBI Taxonomy" id="2307010"/>
    <lineage>
        <taxon>Bacteria</taxon>
        <taxon>Bacillati</taxon>
        <taxon>Bacillota</taxon>
        <taxon>Clostridia</taxon>
        <taxon>Lachnospirales</taxon>
        <taxon>Lachnospiraceae</taxon>
        <taxon>Candidatus Galacturonatibacter</taxon>
    </lineage>
</organism>
<evidence type="ECO:0000256" key="3">
    <source>
        <dbReference type="PROSITE-ProRule" id="PRU00493"/>
    </source>
</evidence>
<dbReference type="InterPro" id="IPR019777">
    <property type="entry name" value="Form_AcTrfase_GR_CS"/>
</dbReference>
<dbReference type="InterPro" id="IPR001150">
    <property type="entry name" value="Gly_radical"/>
</dbReference>
<gene>
    <name evidence="6" type="ORF">F7O84_03160</name>
</gene>
<dbReference type="RefSeq" id="WP_151141879.1">
    <property type="nucleotide sequence ID" value="NZ_WAGX01000004.1"/>
</dbReference>
<feature type="domain" description="Glycine radical" evidence="4">
    <location>
        <begin position="721"/>
        <end position="841"/>
    </location>
</feature>
<keyword evidence="2" id="KW-0456">Lyase</keyword>
<dbReference type="GO" id="GO:0005829">
    <property type="term" value="C:cytosol"/>
    <property type="evidence" value="ECO:0007669"/>
    <property type="project" value="TreeGrafter"/>
</dbReference>
<evidence type="ECO:0000313" key="6">
    <source>
        <dbReference type="EMBL" id="KAB1439411.1"/>
    </source>
</evidence>
<evidence type="ECO:0000313" key="7">
    <source>
        <dbReference type="Proteomes" id="UP000461768"/>
    </source>
</evidence>
<keyword evidence="7" id="KW-1185">Reference proteome</keyword>
<dbReference type="SUPFAM" id="SSF51998">
    <property type="entry name" value="PFL-like glycyl radical enzymes"/>
    <property type="match status" value="1"/>
</dbReference>
<evidence type="ECO:0000259" key="5">
    <source>
        <dbReference type="PROSITE" id="PS51554"/>
    </source>
</evidence>
<keyword evidence="1 3" id="KW-0556">Organic radical</keyword>
<dbReference type="GO" id="GO:0016829">
    <property type="term" value="F:lyase activity"/>
    <property type="evidence" value="ECO:0007669"/>
    <property type="project" value="UniProtKB-KW"/>
</dbReference>
<accession>A0A7V7QLJ0</accession>
<reference evidence="6 7" key="2">
    <citation type="submission" date="2020-02" db="EMBL/GenBank/DDBJ databases">
        <title>Candidatus Galacturonibacter soehngenii shows hetero-acetogenic catabolism of galacturonic acid but lacks a canonical carbon monoxide dehydrogenase/acetyl-CoA synthase complex.</title>
        <authorList>
            <person name="Diender M."/>
            <person name="Stouten G.R."/>
            <person name="Petersen J.F."/>
            <person name="Nielsen P.H."/>
            <person name="Dueholm M.S."/>
            <person name="Pronk J.T."/>
            <person name="Van Loosdrecht M.C.M."/>
        </authorList>
    </citation>
    <scope>NUCLEOTIDE SEQUENCE [LARGE SCALE GENOMIC DNA]</scope>
    <source>
        <strain evidence="6">GalUA</strain>
    </source>
</reference>
<feature type="modified residue" description="Glycine radical" evidence="3">
    <location>
        <position position="817"/>
    </location>
</feature>
<evidence type="ECO:0000256" key="1">
    <source>
        <dbReference type="ARBA" id="ARBA00022818"/>
    </source>
</evidence>
<dbReference type="PANTHER" id="PTHR43641:SF3">
    <property type="entry name" value="DEHYDRATASE PFLD-RELATED"/>
    <property type="match status" value="1"/>
</dbReference>
<sequence length="841" mass="94408">MKKYYDSEIAKSSRIPKLIEHLYAKLPVIEADRAVILTRVYKETENEPIIMRRAKAFRAICEELPITIRPDELIVGSNSKAPRGCQVFPEYSFEWLEREFDTVATRSADPFEIAEDTKQKLHEVYQYWKGKTTSELASSYMEQETLTAMEHNIFTPGNYFYNGIGHLTVQYEKVLAIGYKGIIKEAKEALKQLSITDGDYAKRARFLEAVIITSKAAIKYARRYAELAMNMAQECKDRTRKKELITIAQNCANVPEYGATSFYEACQSFWFVQLLLQTESSGHSISPGRFDQYMYPYYKKDLDAGIITREFAQELMDCIWVKLNDLNKVRDAGSAEGFAGYSLFQNLIAGGQDEEGNDVTNDLSFMCIEASMHVMLPAPSLSVRVWNGTPDEFLMKAATLTRTGIGLPAYYNDEVIIPALVNRGVLLADARTYNIIGCVEPQKAGKTDGWHDAAFFNMLRPLEMVFSNGYENGEKVGLQTGDVSLMKSFEEFYDAYKKQMNYFIELMVNAINAIDLAHAQRCPLPYQSSMIEDCIGRGKSIQEGGAVYNFTGPQGFGIANMTDALWAIKVLVFDEKKLTLSEYKKALENNFGKGMPKKKAELITTEIVKEIVKAGNPVSESQIADIFKMICDNYISETDRKKYEQLLEWIDELPKYGNDIEEVDLFARDVAYTYTKPLEKYKNPRGGQYQAGLYPVSANVPLGAQTGATPDGRFANTPIADGVGPASGRDNKGPTATANSVAKLDHFIASNGTLFNQKFHPSALSGVKGLQNFTSLIRGFFDEKGMHMQFNVVSKDTLLDAQAHPENYKNLVVRVAGYSALFTTLSRSLQDDIINRTTQGF</sequence>
<dbReference type="OrthoDB" id="9803969at2"/>
<name>A0A7V7QLJ0_9FIRM</name>
<feature type="domain" description="PFL" evidence="5">
    <location>
        <begin position="13"/>
        <end position="714"/>
    </location>
</feature>
<protein>
    <submittedName>
        <fullName evidence="6">Glycyl radical protein</fullName>
    </submittedName>
</protein>
<dbReference type="EMBL" id="WAGX01000004">
    <property type="protein sequence ID" value="KAB1439411.1"/>
    <property type="molecule type" value="Genomic_DNA"/>
</dbReference>
<dbReference type="PANTHER" id="PTHR43641">
    <property type="entry name" value="FORMATE ACETYLTRANSFERASE 3-RELATED"/>
    <property type="match status" value="1"/>
</dbReference>
<dbReference type="InterPro" id="IPR004184">
    <property type="entry name" value="PFL_dom"/>
</dbReference>
<dbReference type="AlphaFoldDB" id="A0A7V7QLJ0"/>
<dbReference type="Proteomes" id="UP000461768">
    <property type="component" value="Unassembled WGS sequence"/>
</dbReference>
<dbReference type="Pfam" id="PF01228">
    <property type="entry name" value="Gly_radical"/>
    <property type="match status" value="1"/>
</dbReference>
<comment type="caution">
    <text evidence="6">The sequence shown here is derived from an EMBL/GenBank/DDBJ whole genome shotgun (WGS) entry which is preliminary data.</text>
</comment>
<dbReference type="Pfam" id="PF02901">
    <property type="entry name" value="PFL-like"/>
    <property type="match status" value="1"/>
</dbReference>
<dbReference type="Gene3D" id="3.20.70.20">
    <property type="match status" value="1"/>
</dbReference>
<dbReference type="PROSITE" id="PS00850">
    <property type="entry name" value="GLY_RADICAL_1"/>
    <property type="match status" value="1"/>
</dbReference>